<dbReference type="EMBL" id="JAEVFJ010000016">
    <property type="protein sequence ID" value="KAH8100435.1"/>
    <property type="molecule type" value="Genomic_DNA"/>
</dbReference>
<accession>A0A8K0XPL2</accession>
<sequence length="232" mass="25785">MKRGLELAERNPERERENNVAAVWEAWWLKVVMPAVPGGRTTAVQTELKGGGTADDGGEEKWLSELERLCDAKKRTYQKRKGYGEAREKRALGRREQSGKRRRWREVAEKNGRGWHGSALGGRRGWQGGGKEVAADGGWSGMVRLRVADSSEGEWQRVASEWPGISSCLSRTNLAGFGYFLMPPAANTGDGRLEENRARERLVFGTFRATFDELYLCLRSHVGGGCGCLARA</sequence>
<evidence type="ECO:0000313" key="3">
    <source>
        <dbReference type="Proteomes" id="UP000813824"/>
    </source>
</evidence>
<dbReference type="AlphaFoldDB" id="A0A8K0XPL2"/>
<reference evidence="2" key="1">
    <citation type="journal article" date="2021" name="New Phytol.">
        <title>Evolutionary innovations through gain and loss of genes in the ectomycorrhizal Boletales.</title>
        <authorList>
            <person name="Wu G."/>
            <person name="Miyauchi S."/>
            <person name="Morin E."/>
            <person name="Kuo A."/>
            <person name="Drula E."/>
            <person name="Varga T."/>
            <person name="Kohler A."/>
            <person name="Feng B."/>
            <person name="Cao Y."/>
            <person name="Lipzen A."/>
            <person name="Daum C."/>
            <person name="Hundley H."/>
            <person name="Pangilinan J."/>
            <person name="Johnson J."/>
            <person name="Barry K."/>
            <person name="LaButti K."/>
            <person name="Ng V."/>
            <person name="Ahrendt S."/>
            <person name="Min B."/>
            <person name="Choi I.G."/>
            <person name="Park H."/>
            <person name="Plett J.M."/>
            <person name="Magnuson J."/>
            <person name="Spatafora J.W."/>
            <person name="Nagy L.G."/>
            <person name="Henrissat B."/>
            <person name="Grigoriev I.V."/>
            <person name="Yang Z.L."/>
            <person name="Xu J."/>
            <person name="Martin F.M."/>
        </authorList>
    </citation>
    <scope>NUCLEOTIDE SEQUENCE</scope>
    <source>
        <strain evidence="2">KKN 215</strain>
    </source>
</reference>
<feature type="compositionally biased region" description="Basic and acidic residues" evidence="1">
    <location>
        <begin position="82"/>
        <end position="102"/>
    </location>
</feature>
<feature type="region of interest" description="Disordered" evidence="1">
    <location>
        <begin position="81"/>
        <end position="102"/>
    </location>
</feature>
<comment type="caution">
    <text evidence="2">The sequence shown here is derived from an EMBL/GenBank/DDBJ whole genome shotgun (WGS) entry which is preliminary data.</text>
</comment>
<name>A0A8K0XPL2_9AGAR</name>
<gene>
    <name evidence="2" type="ORF">BXZ70DRAFT_907524</name>
</gene>
<evidence type="ECO:0000313" key="2">
    <source>
        <dbReference type="EMBL" id="KAH8100435.1"/>
    </source>
</evidence>
<protein>
    <submittedName>
        <fullName evidence="2">Uncharacterized protein</fullName>
    </submittedName>
</protein>
<evidence type="ECO:0000256" key="1">
    <source>
        <dbReference type="SAM" id="MobiDB-lite"/>
    </source>
</evidence>
<dbReference type="Proteomes" id="UP000813824">
    <property type="component" value="Unassembled WGS sequence"/>
</dbReference>
<proteinExistence type="predicted"/>
<keyword evidence="3" id="KW-1185">Reference proteome</keyword>
<organism evidence="2 3">
    <name type="scientific">Cristinia sonorae</name>
    <dbReference type="NCBI Taxonomy" id="1940300"/>
    <lineage>
        <taxon>Eukaryota</taxon>
        <taxon>Fungi</taxon>
        <taxon>Dikarya</taxon>
        <taxon>Basidiomycota</taxon>
        <taxon>Agaricomycotina</taxon>
        <taxon>Agaricomycetes</taxon>
        <taxon>Agaricomycetidae</taxon>
        <taxon>Agaricales</taxon>
        <taxon>Pleurotineae</taxon>
        <taxon>Stephanosporaceae</taxon>
        <taxon>Cristinia</taxon>
    </lineage>
</organism>